<evidence type="ECO:0000313" key="2">
    <source>
        <dbReference type="Proteomes" id="UP000033009"/>
    </source>
</evidence>
<dbReference type="KEGG" id="vg:24404946"/>
<dbReference type="RefSeq" id="YP_009140888.1">
    <property type="nucleotide sequence ID" value="NC_027132.1"/>
</dbReference>
<reference evidence="1 2" key="1">
    <citation type="submission" date="2013-12" db="EMBL/GenBank/DDBJ databases">
        <title>Ecological redundancy of diverse viral populations within a natural community.</title>
        <authorList>
            <person name="Gregory A.C."/>
            <person name="LaButti K."/>
            <person name="Copeland A."/>
            <person name="Woyke T."/>
            <person name="Sullivan M.B."/>
        </authorList>
    </citation>
    <scope>NUCLEOTIDE SEQUENCE [LARGE SCALE GENOMIC DNA]</scope>
    <source>
        <strain evidence="1">Syn7803US120</strain>
    </source>
</reference>
<organism evidence="1 2">
    <name type="scientific">Synechococcus phage ACG-2014i</name>
    <dbReference type="NCBI Taxonomy" id="1493513"/>
    <lineage>
        <taxon>Viruses</taxon>
        <taxon>Duplodnaviria</taxon>
        <taxon>Heunggongvirae</taxon>
        <taxon>Uroviricota</taxon>
        <taxon>Caudoviricetes</taxon>
        <taxon>Pantevenvirales</taxon>
        <taxon>Kyanoviridae</taxon>
        <taxon>Chalconvirus</taxon>
        <taxon>Chalconvirus acg2014i</taxon>
    </lineage>
</organism>
<dbReference type="EMBL" id="KJ019082">
    <property type="protein sequence ID" value="AIX26820.1"/>
    <property type="molecule type" value="Genomic_DNA"/>
</dbReference>
<name>A0A0E3FH97_9CAUD</name>
<evidence type="ECO:0000313" key="1">
    <source>
        <dbReference type="EMBL" id="AIX26820.1"/>
    </source>
</evidence>
<protein>
    <submittedName>
        <fullName evidence="1">Uncharacterized protein</fullName>
    </submittedName>
</protein>
<proteinExistence type="predicted"/>
<sequence length="73" mass="8936">MLGIYVIGTVIILMVAYAGMEETMRLFSYVDLMIRWQWIQFRMFMMKRRLEQQLIKDLPDYNKLIKELKDDQL</sequence>
<accession>A0A0E3FH97</accession>
<keyword evidence="2" id="KW-1185">Reference proteome</keyword>
<dbReference type="Proteomes" id="UP000033009">
    <property type="component" value="Segment"/>
</dbReference>
<dbReference type="GeneID" id="24404946"/>
<gene>
    <name evidence="1" type="ORF">Syn7803US120_99</name>
</gene>